<dbReference type="PROSITE" id="PS50262">
    <property type="entry name" value="G_PROTEIN_RECEP_F1_2"/>
    <property type="match status" value="1"/>
</dbReference>
<dbReference type="OMA" id="CMLVNII"/>
<dbReference type="Ensembl" id="ENSCJAT00000068450.2">
    <property type="protein sequence ID" value="ENSCJAP00000061042.1"/>
    <property type="gene ID" value="ENSCJAG00000042677.2"/>
</dbReference>
<keyword evidence="4 13" id="KW-1003">Cell membrane</keyword>
<feature type="transmembrane region" description="Helical" evidence="13">
    <location>
        <begin position="266"/>
        <end position="286"/>
    </location>
</feature>
<accession>A0A2R8N6X6</accession>
<sequence length="302" mass="33649">MASGNVAVGMIFLPQTVVGVLGNFSLLLHYLSVHCTGGRLRSTDVIVKHLVIANFLSLLCKGVPQTMAAFGLRYFLNAIGCKLVFYLHRVGRGVSIGTTCLLSVFQVITISPRKPRWAKLKEKAPRHVGFSVLLCWLLCVLVNVIFPISVTAKWNYTNIRGSKDLGYCSRRGHNESTDTPFVILLSFPDVLCLGLMLWASSSMVCILHRHKQRVRHIRRSDLSPRASPETRATQSILFLVSTFVSSYILSCLVQICITLPDNPNSLLVNTAGFINLCFPTLSPFVLMSCDPNVYRLCFAWKR</sequence>
<dbReference type="GO" id="GO:0019236">
    <property type="term" value="P:response to pheromone"/>
    <property type="evidence" value="ECO:0007669"/>
    <property type="project" value="UniProtKB-KW"/>
</dbReference>
<comment type="subcellular location">
    <subcellularLocation>
        <location evidence="2 13">Cell membrane</location>
        <topology evidence="2 13">Multi-pass membrane protein</topology>
    </subcellularLocation>
</comment>
<gene>
    <name evidence="15" type="primary">VN1R4</name>
</gene>
<comment type="similarity">
    <text evidence="3 13">Belongs to the G-protein coupled receptor 1 family.</text>
</comment>
<evidence type="ECO:0000256" key="1">
    <source>
        <dbReference type="ARBA" id="ARBA00003878"/>
    </source>
</evidence>
<evidence type="ECO:0000256" key="10">
    <source>
        <dbReference type="ARBA" id="ARBA00023170"/>
    </source>
</evidence>
<evidence type="ECO:0000256" key="2">
    <source>
        <dbReference type="ARBA" id="ARBA00004651"/>
    </source>
</evidence>
<proteinExistence type="inferred from homology"/>
<keyword evidence="6 13" id="KW-0812">Transmembrane</keyword>
<keyword evidence="12 13" id="KW-0807">Transducer</keyword>
<feature type="transmembrane region" description="Helical" evidence="13">
    <location>
        <begin position="6"/>
        <end position="31"/>
    </location>
</feature>
<dbReference type="GO" id="GO:0007606">
    <property type="term" value="P:sensory perception of chemical stimulus"/>
    <property type="evidence" value="ECO:0007669"/>
    <property type="project" value="UniProtKB-ARBA"/>
</dbReference>
<evidence type="ECO:0000256" key="13">
    <source>
        <dbReference type="RuleBase" id="RU364061"/>
    </source>
</evidence>
<keyword evidence="11" id="KW-0325">Glycoprotein</keyword>
<dbReference type="FunFam" id="1.20.1070.10:FF:000033">
    <property type="entry name" value="Vomeronasal type-1 receptor"/>
    <property type="match status" value="1"/>
</dbReference>
<feature type="domain" description="G-protein coupled receptors family 1 profile" evidence="14">
    <location>
        <begin position="22"/>
        <end position="286"/>
    </location>
</feature>
<comment type="function">
    <text evidence="1">Putative pheromone receptor.</text>
</comment>
<keyword evidence="7 13" id="KW-1133">Transmembrane helix</keyword>
<evidence type="ECO:0000256" key="12">
    <source>
        <dbReference type="ARBA" id="ARBA00023224"/>
    </source>
</evidence>
<dbReference type="AlphaFoldDB" id="A0A2R8N6X6"/>
<keyword evidence="5 13" id="KW-0589">Pheromone response</keyword>
<evidence type="ECO:0000256" key="3">
    <source>
        <dbReference type="ARBA" id="ARBA00010663"/>
    </source>
</evidence>
<name>A0A2R8N6X6_CALJA</name>
<reference evidence="15" key="2">
    <citation type="submission" date="2025-08" db="UniProtKB">
        <authorList>
            <consortium name="Ensembl"/>
        </authorList>
    </citation>
    <scope>IDENTIFICATION</scope>
</reference>
<dbReference type="InParanoid" id="A0A2R8N6X6"/>
<feature type="transmembrane region" description="Helical" evidence="13">
    <location>
        <begin position="90"/>
        <end position="108"/>
    </location>
</feature>
<dbReference type="InterPro" id="IPR004072">
    <property type="entry name" value="Vmron_rcpt_1"/>
</dbReference>
<reference evidence="15" key="1">
    <citation type="submission" date="2009-03" db="EMBL/GenBank/DDBJ databases">
        <authorList>
            <person name="Warren W."/>
            <person name="Ye L."/>
            <person name="Minx P."/>
            <person name="Worley K."/>
            <person name="Gibbs R."/>
            <person name="Wilson R.K."/>
        </authorList>
    </citation>
    <scope>NUCLEOTIDE SEQUENCE [LARGE SCALE GENOMIC DNA]</scope>
</reference>
<dbReference type="GeneTree" id="ENSGT00960000186612"/>
<reference evidence="15" key="3">
    <citation type="submission" date="2025-09" db="UniProtKB">
        <authorList>
            <consortium name="Ensembl"/>
        </authorList>
    </citation>
    <scope>IDENTIFICATION</scope>
</reference>
<dbReference type="GO" id="GO:0005886">
    <property type="term" value="C:plasma membrane"/>
    <property type="evidence" value="ECO:0007669"/>
    <property type="project" value="UniProtKB-SubCell"/>
</dbReference>
<dbReference type="PANTHER" id="PTHR24062">
    <property type="entry name" value="VOMERONASAL TYPE-1 RECEPTOR"/>
    <property type="match status" value="1"/>
</dbReference>
<organism evidence="15 16">
    <name type="scientific">Callithrix jacchus</name>
    <name type="common">White-tufted-ear marmoset</name>
    <name type="synonym">Simia Jacchus</name>
    <dbReference type="NCBI Taxonomy" id="9483"/>
    <lineage>
        <taxon>Eukaryota</taxon>
        <taxon>Metazoa</taxon>
        <taxon>Chordata</taxon>
        <taxon>Craniata</taxon>
        <taxon>Vertebrata</taxon>
        <taxon>Euteleostomi</taxon>
        <taxon>Mammalia</taxon>
        <taxon>Eutheria</taxon>
        <taxon>Euarchontoglires</taxon>
        <taxon>Primates</taxon>
        <taxon>Haplorrhini</taxon>
        <taxon>Platyrrhini</taxon>
        <taxon>Cebidae</taxon>
        <taxon>Callitrichinae</taxon>
        <taxon>Callithrix</taxon>
        <taxon>Callithrix</taxon>
    </lineage>
</organism>
<dbReference type="Pfam" id="PF03402">
    <property type="entry name" value="V1R"/>
    <property type="match status" value="1"/>
</dbReference>
<evidence type="ECO:0000256" key="6">
    <source>
        <dbReference type="ARBA" id="ARBA00022692"/>
    </source>
</evidence>
<feature type="transmembrane region" description="Helical" evidence="13">
    <location>
        <begin position="236"/>
        <end position="260"/>
    </location>
</feature>
<evidence type="ECO:0000313" key="15">
    <source>
        <dbReference type="Ensembl" id="ENSCJAP00000061042.1"/>
    </source>
</evidence>
<dbReference type="Proteomes" id="UP000008225">
    <property type="component" value="Chromosome 22"/>
</dbReference>
<dbReference type="GO" id="GO:0016503">
    <property type="term" value="F:pheromone receptor activity"/>
    <property type="evidence" value="ECO:0007669"/>
    <property type="project" value="InterPro"/>
</dbReference>
<evidence type="ECO:0000256" key="9">
    <source>
        <dbReference type="ARBA" id="ARBA00023136"/>
    </source>
</evidence>
<evidence type="ECO:0000256" key="5">
    <source>
        <dbReference type="ARBA" id="ARBA00022507"/>
    </source>
</evidence>
<keyword evidence="10 13" id="KW-0675">Receptor</keyword>
<evidence type="ECO:0000256" key="7">
    <source>
        <dbReference type="ARBA" id="ARBA00022989"/>
    </source>
</evidence>
<dbReference type="InterPro" id="IPR017452">
    <property type="entry name" value="GPCR_Rhodpsn_7TM"/>
</dbReference>
<keyword evidence="9 13" id="KW-0472">Membrane</keyword>
<dbReference type="SUPFAM" id="SSF81321">
    <property type="entry name" value="Family A G protein-coupled receptor-like"/>
    <property type="match status" value="1"/>
</dbReference>
<feature type="transmembrane region" description="Helical" evidence="13">
    <location>
        <begin position="51"/>
        <end position="70"/>
    </location>
</feature>
<feature type="transmembrane region" description="Helical" evidence="13">
    <location>
        <begin position="181"/>
        <end position="207"/>
    </location>
</feature>
<evidence type="ECO:0000313" key="16">
    <source>
        <dbReference type="Proteomes" id="UP000008225"/>
    </source>
</evidence>
<dbReference type="PRINTS" id="PR01534">
    <property type="entry name" value="VOMERONASL1R"/>
</dbReference>
<keyword evidence="8 13" id="KW-0297">G-protein coupled receptor</keyword>
<dbReference type="Gene3D" id="1.20.1070.10">
    <property type="entry name" value="Rhodopsin 7-helix transmembrane proteins"/>
    <property type="match status" value="1"/>
</dbReference>
<feature type="transmembrane region" description="Helical" evidence="13">
    <location>
        <begin position="128"/>
        <end position="148"/>
    </location>
</feature>
<dbReference type="CDD" id="cd13949">
    <property type="entry name" value="7tm_V1R_pheromone"/>
    <property type="match status" value="1"/>
</dbReference>
<keyword evidence="16" id="KW-1185">Reference proteome</keyword>
<evidence type="ECO:0000256" key="11">
    <source>
        <dbReference type="ARBA" id="ARBA00023180"/>
    </source>
</evidence>
<evidence type="ECO:0000256" key="4">
    <source>
        <dbReference type="ARBA" id="ARBA00022475"/>
    </source>
</evidence>
<evidence type="ECO:0000256" key="8">
    <source>
        <dbReference type="ARBA" id="ARBA00023040"/>
    </source>
</evidence>
<protein>
    <recommendedName>
        <fullName evidence="13">Vomeronasal type-1 receptor</fullName>
    </recommendedName>
</protein>
<evidence type="ECO:0000259" key="14">
    <source>
        <dbReference type="PROSITE" id="PS50262"/>
    </source>
</evidence>